<protein>
    <submittedName>
        <fullName evidence="1">Uncharacterized protein</fullName>
    </submittedName>
</protein>
<dbReference type="Proteomes" id="UP000095751">
    <property type="component" value="Unassembled WGS sequence"/>
</dbReference>
<proteinExistence type="predicted"/>
<dbReference type="InParanoid" id="A0A1E7FZJ4"/>
<dbReference type="AlphaFoldDB" id="A0A1E7FZJ4"/>
<name>A0A1E7FZJ4_9STRA</name>
<keyword evidence="2" id="KW-1185">Reference proteome</keyword>
<accession>A0A1E7FZJ4</accession>
<reference evidence="1 2" key="1">
    <citation type="submission" date="2016-09" db="EMBL/GenBank/DDBJ databases">
        <title>Extensive genetic diversity and differential bi-allelic expression allows diatom success in the polar Southern Ocean.</title>
        <authorList>
            <consortium name="DOE Joint Genome Institute"/>
            <person name="Mock T."/>
            <person name="Otillar R.P."/>
            <person name="Strauss J."/>
            <person name="Dupont C."/>
            <person name="Frickenhaus S."/>
            <person name="Maumus F."/>
            <person name="Mcmullan M."/>
            <person name="Sanges R."/>
            <person name="Schmutz J."/>
            <person name="Toseland A."/>
            <person name="Valas R."/>
            <person name="Veluchamy A."/>
            <person name="Ward B.J."/>
            <person name="Allen A."/>
            <person name="Barry K."/>
            <person name="Falciatore A."/>
            <person name="Ferrante M."/>
            <person name="Fortunato A.E."/>
            <person name="Gloeckner G."/>
            <person name="Gruber A."/>
            <person name="Hipkin R."/>
            <person name="Janech M."/>
            <person name="Kroth P."/>
            <person name="Leese F."/>
            <person name="Lindquist E."/>
            <person name="Lyon B.R."/>
            <person name="Martin J."/>
            <person name="Mayer C."/>
            <person name="Parker M."/>
            <person name="Quesneville H."/>
            <person name="Raymond J."/>
            <person name="Uhlig C."/>
            <person name="Valentin K.U."/>
            <person name="Worden A.Z."/>
            <person name="Armbrust E.V."/>
            <person name="Bowler C."/>
            <person name="Green B."/>
            <person name="Moulton V."/>
            <person name="Van Oosterhout C."/>
            <person name="Grigoriev I."/>
        </authorList>
    </citation>
    <scope>NUCLEOTIDE SEQUENCE [LARGE SCALE GENOMIC DNA]</scope>
    <source>
        <strain evidence="1 2">CCMP1102</strain>
    </source>
</reference>
<sequence>MSTRNAITAAILLMIHPTRIIHHVATKTVATLMNCDGINTLIDASEEYTEGEDVPQLTAVHFIWRALRNITFEKNATKDTLSRYQSIALFDTGIDVISRIKSVPADDDFASKTMKGVFYTLANLVNTNYDVTSEKYAMHVVLNNDRSVAMFDMGIDVISRLKSVPADDAFASKTTKRRILYFRNNDRAIALFNAGIDIVSRFKSADGDTASVSLGRAFTTLRMNVLHDYVTKIYFQEQDIL</sequence>
<dbReference type="KEGG" id="fcy:FRACYDRAFT_233745"/>
<dbReference type="EMBL" id="KV784353">
    <property type="protein sequence ID" value="OEU23570.1"/>
    <property type="molecule type" value="Genomic_DNA"/>
</dbReference>
<evidence type="ECO:0000313" key="2">
    <source>
        <dbReference type="Proteomes" id="UP000095751"/>
    </source>
</evidence>
<gene>
    <name evidence="1" type="ORF">FRACYDRAFT_233745</name>
</gene>
<evidence type="ECO:0000313" key="1">
    <source>
        <dbReference type="EMBL" id="OEU23570.1"/>
    </source>
</evidence>
<organism evidence="1 2">
    <name type="scientific">Fragilariopsis cylindrus CCMP1102</name>
    <dbReference type="NCBI Taxonomy" id="635003"/>
    <lineage>
        <taxon>Eukaryota</taxon>
        <taxon>Sar</taxon>
        <taxon>Stramenopiles</taxon>
        <taxon>Ochrophyta</taxon>
        <taxon>Bacillariophyta</taxon>
        <taxon>Bacillariophyceae</taxon>
        <taxon>Bacillariophycidae</taxon>
        <taxon>Bacillariales</taxon>
        <taxon>Bacillariaceae</taxon>
        <taxon>Fragilariopsis</taxon>
    </lineage>
</organism>